<dbReference type="InterPro" id="IPR036390">
    <property type="entry name" value="WH_DNA-bd_sf"/>
</dbReference>
<dbReference type="Gene3D" id="3.40.190.290">
    <property type="match status" value="1"/>
</dbReference>
<evidence type="ECO:0000256" key="3">
    <source>
        <dbReference type="ARBA" id="ARBA00023125"/>
    </source>
</evidence>
<dbReference type="SUPFAM" id="SSF53850">
    <property type="entry name" value="Periplasmic binding protein-like II"/>
    <property type="match status" value="1"/>
</dbReference>
<evidence type="ECO:0000313" key="7">
    <source>
        <dbReference type="Proteomes" id="UP000531594"/>
    </source>
</evidence>
<dbReference type="InterPro" id="IPR005119">
    <property type="entry name" value="LysR_subst-bd"/>
</dbReference>
<reference evidence="6 7" key="1">
    <citation type="submission" date="2020-08" db="EMBL/GenBank/DDBJ databases">
        <title>Genomic Encyclopedia of Type Strains, Phase IV (KMG-IV): sequencing the most valuable type-strain genomes for metagenomic binning, comparative biology and taxonomic classification.</title>
        <authorList>
            <person name="Goeker M."/>
        </authorList>
    </citation>
    <scope>NUCLEOTIDE SEQUENCE [LARGE SCALE GENOMIC DNA]</scope>
    <source>
        <strain evidence="6 7">DSM 5391</strain>
    </source>
</reference>
<evidence type="ECO:0000256" key="2">
    <source>
        <dbReference type="ARBA" id="ARBA00023015"/>
    </source>
</evidence>
<dbReference type="Proteomes" id="UP000531594">
    <property type="component" value="Unassembled WGS sequence"/>
</dbReference>
<dbReference type="EMBL" id="JACHGK010000010">
    <property type="protein sequence ID" value="MBB6446207.1"/>
    <property type="molecule type" value="Genomic_DNA"/>
</dbReference>
<evidence type="ECO:0000259" key="5">
    <source>
        <dbReference type="PROSITE" id="PS50931"/>
    </source>
</evidence>
<dbReference type="SUPFAM" id="SSF46785">
    <property type="entry name" value="Winged helix' DNA-binding domain"/>
    <property type="match status" value="1"/>
</dbReference>
<dbReference type="InterPro" id="IPR036388">
    <property type="entry name" value="WH-like_DNA-bd_sf"/>
</dbReference>
<dbReference type="GO" id="GO:0032993">
    <property type="term" value="C:protein-DNA complex"/>
    <property type="evidence" value="ECO:0007669"/>
    <property type="project" value="TreeGrafter"/>
</dbReference>
<dbReference type="RefSeq" id="WP_246439576.1">
    <property type="nucleotide sequence ID" value="NZ_JACHGK010000010.1"/>
</dbReference>
<evidence type="ECO:0000313" key="6">
    <source>
        <dbReference type="EMBL" id="MBB6446207.1"/>
    </source>
</evidence>
<comment type="caution">
    <text evidence="6">The sequence shown here is derived from an EMBL/GenBank/DDBJ whole genome shotgun (WGS) entry which is preliminary data.</text>
</comment>
<name>A0A7X0HUL7_9BACI</name>
<evidence type="ECO:0000256" key="1">
    <source>
        <dbReference type="ARBA" id="ARBA00009437"/>
    </source>
</evidence>
<organism evidence="6 7">
    <name type="scientific">Bacillus benzoevorans</name>
    <dbReference type="NCBI Taxonomy" id="1456"/>
    <lineage>
        <taxon>Bacteria</taxon>
        <taxon>Bacillati</taxon>
        <taxon>Bacillota</taxon>
        <taxon>Bacilli</taxon>
        <taxon>Bacillales</taxon>
        <taxon>Bacillaceae</taxon>
        <taxon>Bacillus</taxon>
    </lineage>
</organism>
<gene>
    <name evidence="6" type="ORF">HNR53_002864</name>
</gene>
<protein>
    <submittedName>
        <fullName evidence="6">DNA-binding transcriptional LysR family regulator</fullName>
    </submittedName>
</protein>
<dbReference type="PRINTS" id="PR00039">
    <property type="entry name" value="HTHLYSR"/>
</dbReference>
<dbReference type="Pfam" id="PF00126">
    <property type="entry name" value="HTH_1"/>
    <property type="match status" value="1"/>
</dbReference>
<dbReference type="GO" id="GO:0003700">
    <property type="term" value="F:DNA-binding transcription factor activity"/>
    <property type="evidence" value="ECO:0007669"/>
    <property type="project" value="InterPro"/>
</dbReference>
<dbReference type="AlphaFoldDB" id="A0A7X0HUL7"/>
<dbReference type="InterPro" id="IPR000847">
    <property type="entry name" value="LysR_HTH_N"/>
</dbReference>
<dbReference type="CDD" id="cd05466">
    <property type="entry name" value="PBP2_LTTR_substrate"/>
    <property type="match status" value="1"/>
</dbReference>
<sequence>MMDLIKLKYFYTTAKWENMSLSAKELLISQPALSKAITNLEAELEMDLFFRNGKRISLNENGRFLFKRAERIFSELHHLERGLAERRGEGSGNLSIVTTLPYTFTNIVDLFFYEYPHVKYLQVPLSKENLQQFIENGKYDVCITTEKVDHPNVEWVPLFEEEIFLTVPKLYKEVKTGSIDLMELDNLPFIGLTKEYSFRQFTDQFCKSVGYTANYQVEVEEATTILQLVKNGRGVAFTPETSVNLYEDKIRHLKIENKKFTRTIGLLKHRYLYPTKISEAFVAHCHRYFKDIENKNSRF</sequence>
<keyword evidence="2" id="KW-0805">Transcription regulation</keyword>
<dbReference type="Pfam" id="PF03466">
    <property type="entry name" value="LysR_substrate"/>
    <property type="match status" value="1"/>
</dbReference>
<keyword evidence="7" id="KW-1185">Reference proteome</keyword>
<evidence type="ECO:0000256" key="4">
    <source>
        <dbReference type="ARBA" id="ARBA00023163"/>
    </source>
</evidence>
<dbReference type="GO" id="GO:0003677">
    <property type="term" value="F:DNA binding"/>
    <property type="evidence" value="ECO:0007669"/>
    <property type="project" value="UniProtKB-KW"/>
</dbReference>
<comment type="similarity">
    <text evidence="1">Belongs to the LysR transcriptional regulatory family.</text>
</comment>
<dbReference type="PROSITE" id="PS50931">
    <property type="entry name" value="HTH_LYSR"/>
    <property type="match status" value="1"/>
</dbReference>
<proteinExistence type="inferred from homology"/>
<dbReference type="PANTHER" id="PTHR30346:SF28">
    <property type="entry name" value="HTH-TYPE TRANSCRIPTIONAL REGULATOR CYNR"/>
    <property type="match status" value="1"/>
</dbReference>
<dbReference type="PANTHER" id="PTHR30346">
    <property type="entry name" value="TRANSCRIPTIONAL DUAL REGULATOR HCAR-RELATED"/>
    <property type="match status" value="1"/>
</dbReference>
<feature type="domain" description="HTH lysR-type" evidence="5">
    <location>
        <begin position="2"/>
        <end position="59"/>
    </location>
</feature>
<accession>A0A7X0HUL7</accession>
<dbReference type="Gene3D" id="1.10.10.10">
    <property type="entry name" value="Winged helix-like DNA-binding domain superfamily/Winged helix DNA-binding domain"/>
    <property type="match status" value="1"/>
</dbReference>
<keyword evidence="4" id="KW-0804">Transcription</keyword>
<keyword evidence="3 6" id="KW-0238">DNA-binding</keyword>